<protein>
    <submittedName>
        <fullName evidence="1">Uncharacterized protein</fullName>
    </submittedName>
</protein>
<accession>A0AAV0GCY9</accession>
<sequence>MVFSAKSTLCRFRMVFSANSTEATDSNAAACTETLGPNASATAASEAGGQITNAAVSIEPGRLATNATESNASFTEALLGMGAISSKAGPSQEISLGEKPVNYGDGPVTKTTDEHEVECTDETEGTISLGSHDRVFFRNNANKKNIYQIDVELKIFTKVILV</sequence>
<dbReference type="EMBL" id="CAMAPF010001084">
    <property type="protein sequence ID" value="CAH9145705.1"/>
    <property type="molecule type" value="Genomic_DNA"/>
</dbReference>
<keyword evidence="2" id="KW-1185">Reference proteome</keyword>
<proteinExistence type="predicted"/>
<dbReference type="AlphaFoldDB" id="A0AAV0GCY9"/>
<gene>
    <name evidence="1" type="ORF">CEPIT_LOCUS42419</name>
</gene>
<dbReference type="Proteomes" id="UP001152523">
    <property type="component" value="Unassembled WGS sequence"/>
</dbReference>
<comment type="caution">
    <text evidence="1">The sequence shown here is derived from an EMBL/GenBank/DDBJ whole genome shotgun (WGS) entry which is preliminary data.</text>
</comment>
<evidence type="ECO:0000313" key="1">
    <source>
        <dbReference type="EMBL" id="CAH9145705.1"/>
    </source>
</evidence>
<evidence type="ECO:0000313" key="2">
    <source>
        <dbReference type="Proteomes" id="UP001152523"/>
    </source>
</evidence>
<name>A0AAV0GCY9_9ASTE</name>
<reference evidence="1" key="1">
    <citation type="submission" date="2022-07" db="EMBL/GenBank/DDBJ databases">
        <authorList>
            <person name="Macas J."/>
            <person name="Novak P."/>
            <person name="Neumann P."/>
        </authorList>
    </citation>
    <scope>NUCLEOTIDE SEQUENCE</scope>
</reference>
<organism evidence="1 2">
    <name type="scientific">Cuscuta epithymum</name>
    <dbReference type="NCBI Taxonomy" id="186058"/>
    <lineage>
        <taxon>Eukaryota</taxon>
        <taxon>Viridiplantae</taxon>
        <taxon>Streptophyta</taxon>
        <taxon>Embryophyta</taxon>
        <taxon>Tracheophyta</taxon>
        <taxon>Spermatophyta</taxon>
        <taxon>Magnoliopsida</taxon>
        <taxon>eudicotyledons</taxon>
        <taxon>Gunneridae</taxon>
        <taxon>Pentapetalae</taxon>
        <taxon>asterids</taxon>
        <taxon>lamiids</taxon>
        <taxon>Solanales</taxon>
        <taxon>Convolvulaceae</taxon>
        <taxon>Cuscuteae</taxon>
        <taxon>Cuscuta</taxon>
        <taxon>Cuscuta subgen. Cuscuta</taxon>
    </lineage>
</organism>